<evidence type="ECO:0000313" key="1">
    <source>
        <dbReference type="EMBL" id="CDQ40344.1"/>
    </source>
</evidence>
<dbReference type="InterPro" id="IPR041854">
    <property type="entry name" value="BFD-like_2Fe2S-bd_dom_sf"/>
</dbReference>
<sequence>MKAVKLATRAGMGICQGRTCRQIINDIVQQDHGEDGINVIEPSYSTIIRPVRLVDLARHQEDAK</sequence>
<dbReference type="STRING" id="1462526.BN990_02666"/>
<protein>
    <submittedName>
        <fullName evidence="1">Uncharacterized protein</fullName>
    </submittedName>
</protein>
<keyword evidence="2" id="KW-1185">Reference proteome</keyword>
<comment type="caution">
    <text evidence="1">The sequence shown here is derived from an EMBL/GenBank/DDBJ whole genome shotgun (WGS) entry which is preliminary data.</text>
</comment>
<name>A0A024QCV9_9BACI</name>
<dbReference type="AlphaFoldDB" id="A0A024QCV9"/>
<dbReference type="EMBL" id="CCDP010000001">
    <property type="protein sequence ID" value="CDQ40344.1"/>
    <property type="molecule type" value="Genomic_DNA"/>
</dbReference>
<accession>A0A024QCV9</accession>
<gene>
    <name evidence="1" type="ORF">BN990_02666</name>
</gene>
<dbReference type="Gene3D" id="1.10.10.1100">
    <property type="entry name" value="BFD-like [2Fe-2S]-binding domain"/>
    <property type="match status" value="1"/>
</dbReference>
<reference evidence="1 2" key="1">
    <citation type="submission" date="2014-03" db="EMBL/GenBank/DDBJ databases">
        <authorList>
            <person name="Urmite Genomes U."/>
        </authorList>
    </citation>
    <scope>NUCLEOTIDE SEQUENCE [LARGE SCALE GENOMIC DNA]</scope>
    <source>
        <strain evidence="1 2">Vm-5</strain>
    </source>
</reference>
<reference evidence="2" key="2">
    <citation type="submission" date="2014-05" db="EMBL/GenBank/DDBJ databases">
        <title>Draft genome sequence of Virgibacillus massiliensis Vm-5.</title>
        <authorList>
            <person name="Khelaifia S."/>
            <person name="Croce O."/>
            <person name="Lagier J.C."/>
            <person name="Raoult D."/>
        </authorList>
    </citation>
    <scope>NUCLEOTIDE SEQUENCE [LARGE SCALE GENOMIC DNA]</scope>
    <source>
        <strain evidence="2">Vm-5</strain>
    </source>
</reference>
<dbReference type="Proteomes" id="UP000028875">
    <property type="component" value="Unassembled WGS sequence"/>
</dbReference>
<evidence type="ECO:0000313" key="2">
    <source>
        <dbReference type="Proteomes" id="UP000028875"/>
    </source>
</evidence>
<proteinExistence type="predicted"/>
<organism evidence="1 2">
    <name type="scientific">Virgibacillus massiliensis</name>
    <dbReference type="NCBI Taxonomy" id="1462526"/>
    <lineage>
        <taxon>Bacteria</taxon>
        <taxon>Bacillati</taxon>
        <taxon>Bacillota</taxon>
        <taxon>Bacilli</taxon>
        <taxon>Bacillales</taxon>
        <taxon>Bacillaceae</taxon>
        <taxon>Virgibacillus</taxon>
    </lineage>
</organism>